<feature type="compositionally biased region" description="Polar residues" evidence="1">
    <location>
        <begin position="229"/>
        <end position="240"/>
    </location>
</feature>
<dbReference type="GO" id="GO:0006433">
    <property type="term" value="P:prolyl-tRNA aminoacylation"/>
    <property type="evidence" value="ECO:0007669"/>
    <property type="project" value="TreeGrafter"/>
</dbReference>
<dbReference type="Gene3D" id="3.40.50.800">
    <property type="entry name" value="Anticodon-binding domain"/>
    <property type="match status" value="1"/>
</dbReference>
<dbReference type="InterPro" id="IPR004154">
    <property type="entry name" value="Anticodon-bd"/>
</dbReference>
<dbReference type="GO" id="GO:0005739">
    <property type="term" value="C:mitochondrion"/>
    <property type="evidence" value="ECO:0007669"/>
    <property type="project" value="TreeGrafter"/>
</dbReference>
<dbReference type="Proteomes" id="UP001176517">
    <property type="component" value="Unassembled WGS sequence"/>
</dbReference>
<evidence type="ECO:0000259" key="2">
    <source>
        <dbReference type="Pfam" id="PF03129"/>
    </source>
</evidence>
<dbReference type="PANTHER" id="PTHR42753:SF2">
    <property type="entry name" value="PROLINE--TRNA LIGASE"/>
    <property type="match status" value="1"/>
</dbReference>
<dbReference type="AlphaFoldDB" id="A0AAN6GQX1"/>
<dbReference type="GO" id="GO:0004827">
    <property type="term" value="F:proline-tRNA ligase activity"/>
    <property type="evidence" value="ECO:0007669"/>
    <property type="project" value="TreeGrafter"/>
</dbReference>
<accession>A0AAN6GQX1</accession>
<dbReference type="InterPro" id="IPR036621">
    <property type="entry name" value="Anticodon-bd_dom_sf"/>
</dbReference>
<evidence type="ECO:0000313" key="3">
    <source>
        <dbReference type="EMBL" id="KAK0551768.1"/>
    </source>
</evidence>
<keyword evidence="4" id="KW-1185">Reference proteome</keyword>
<name>A0AAN6GQX1_9BASI</name>
<dbReference type="InterPro" id="IPR045864">
    <property type="entry name" value="aa-tRNA-synth_II/BPL/LPL"/>
</dbReference>
<feature type="region of interest" description="Disordered" evidence="1">
    <location>
        <begin position="225"/>
        <end position="251"/>
    </location>
</feature>
<evidence type="ECO:0000256" key="1">
    <source>
        <dbReference type="SAM" id="MobiDB-lite"/>
    </source>
</evidence>
<gene>
    <name evidence="3" type="ORF">OC846_003153</name>
</gene>
<organism evidence="3 4">
    <name type="scientific">Tilletia horrida</name>
    <dbReference type="NCBI Taxonomy" id="155126"/>
    <lineage>
        <taxon>Eukaryota</taxon>
        <taxon>Fungi</taxon>
        <taxon>Dikarya</taxon>
        <taxon>Basidiomycota</taxon>
        <taxon>Ustilaginomycotina</taxon>
        <taxon>Exobasidiomycetes</taxon>
        <taxon>Tilletiales</taxon>
        <taxon>Tilletiaceae</taxon>
        <taxon>Tilletia</taxon>
    </lineage>
</organism>
<feature type="compositionally biased region" description="Basic and acidic residues" evidence="1">
    <location>
        <begin position="241"/>
        <end position="251"/>
    </location>
</feature>
<dbReference type="Gene3D" id="3.30.930.10">
    <property type="entry name" value="Bira Bifunctional Protein, Domain 2"/>
    <property type="match status" value="2"/>
</dbReference>
<evidence type="ECO:0000313" key="4">
    <source>
        <dbReference type="Proteomes" id="UP001176517"/>
    </source>
</evidence>
<protein>
    <recommendedName>
        <fullName evidence="2">Anticodon-binding domain-containing protein</fullName>
    </recommendedName>
</protein>
<dbReference type="Pfam" id="PF03129">
    <property type="entry name" value="HGTP_anticodon"/>
    <property type="match status" value="1"/>
</dbReference>
<feature type="domain" description="Anticodon-binding" evidence="2">
    <location>
        <begin position="452"/>
        <end position="499"/>
    </location>
</feature>
<dbReference type="SUPFAM" id="SSF52954">
    <property type="entry name" value="Class II aaRS ABD-related"/>
    <property type="match status" value="1"/>
</dbReference>
<comment type="caution">
    <text evidence="3">The sequence shown here is derived from an EMBL/GenBank/DDBJ whole genome shotgun (WGS) entry which is preliminary data.</text>
</comment>
<dbReference type="InterPro" id="IPR050062">
    <property type="entry name" value="Pro-tRNA_synthetase"/>
</dbReference>
<dbReference type="SUPFAM" id="SSF55681">
    <property type="entry name" value="Class II aaRS and biotin synthetases"/>
    <property type="match status" value="1"/>
</dbReference>
<sequence>MKDLYTFDASLDEAAATYKQVRIAYSRIFDRILNIDPTASEASSKRPFQNLWSGWKAAEADTGAIGGHRSHEYHMEDPAGEDHLLSCSNTSACTYAANVERAISLPSARTALPHVADEVEVRLFGPSPTSIGKGAANLITGGTLHAVLIRKGDVLNEIKVNKQLASAGLTPQPVQLWSDVVRQGADWDWVERPEGPLVRFTSLEVLVDRACSGLEPEEIEDAVQRAVRSYSSSNPSASKGESTEPADKQPRLSDYFPAQLQTDSTMASAAQLSIQHVDLRTAVEGDTCASCGSGQLIQHRAVEVGHTFLLGTRYSDALDVGFAPVAAQSGQSGAGSSAEKKAAGSPARLPFQMGCYGIGVTRLIGILAQRAVRAFEMAQSGAGRATTPTASSSSPAGLLWPPSVAPFQTVIVLSTPITPDKESASESVVNKLIAGTLSEADFATAEGQSRVQGSDVLVDDRPTVNLGAKLKDADLIGSSQVIVIGKHWEKTGEVEVRTAGQAPTFVKV</sequence>
<reference evidence="3" key="1">
    <citation type="journal article" date="2023" name="PhytoFront">
        <title>Draft Genome Resources of Seven Strains of Tilletia horrida, Causal Agent of Kernel Smut of Rice.</title>
        <authorList>
            <person name="Khanal S."/>
            <person name="Antony Babu S."/>
            <person name="Zhou X.G."/>
        </authorList>
    </citation>
    <scope>NUCLEOTIDE SEQUENCE</scope>
    <source>
        <strain evidence="3">TX6</strain>
    </source>
</reference>
<dbReference type="PANTHER" id="PTHR42753">
    <property type="entry name" value="MITOCHONDRIAL RIBOSOME PROTEIN L39/PROLYL-TRNA LIGASE FAMILY MEMBER"/>
    <property type="match status" value="1"/>
</dbReference>
<dbReference type="EMBL" id="JAPDMZ010000072">
    <property type="protein sequence ID" value="KAK0551768.1"/>
    <property type="molecule type" value="Genomic_DNA"/>
</dbReference>
<proteinExistence type="predicted"/>